<dbReference type="EMBL" id="VOIH02000009">
    <property type="protein sequence ID" value="KAF3438218.1"/>
    <property type="molecule type" value="Genomic_DNA"/>
</dbReference>
<feature type="region of interest" description="Disordered" evidence="1">
    <location>
        <begin position="235"/>
        <end position="259"/>
    </location>
</feature>
<dbReference type="Proteomes" id="UP000796880">
    <property type="component" value="Unassembled WGS sequence"/>
</dbReference>
<comment type="caution">
    <text evidence="2">The sequence shown here is derived from an EMBL/GenBank/DDBJ whole genome shotgun (WGS) entry which is preliminary data.</text>
</comment>
<feature type="region of interest" description="Disordered" evidence="1">
    <location>
        <begin position="417"/>
        <end position="438"/>
    </location>
</feature>
<keyword evidence="3" id="KW-1185">Reference proteome</keyword>
<dbReference type="OrthoDB" id="1712206at2759"/>
<dbReference type="AlphaFoldDB" id="A0A8K0DZU0"/>
<organism evidence="2 3">
    <name type="scientific">Rhamnella rubrinervis</name>
    <dbReference type="NCBI Taxonomy" id="2594499"/>
    <lineage>
        <taxon>Eukaryota</taxon>
        <taxon>Viridiplantae</taxon>
        <taxon>Streptophyta</taxon>
        <taxon>Embryophyta</taxon>
        <taxon>Tracheophyta</taxon>
        <taxon>Spermatophyta</taxon>
        <taxon>Magnoliopsida</taxon>
        <taxon>eudicotyledons</taxon>
        <taxon>Gunneridae</taxon>
        <taxon>Pentapetalae</taxon>
        <taxon>rosids</taxon>
        <taxon>fabids</taxon>
        <taxon>Rosales</taxon>
        <taxon>Rhamnaceae</taxon>
        <taxon>rhamnoid group</taxon>
        <taxon>Rhamneae</taxon>
        <taxon>Rhamnella</taxon>
    </lineage>
</organism>
<dbReference type="PANTHER" id="PTHR34141">
    <property type="match status" value="1"/>
</dbReference>
<accession>A0A8K0DZU0</accession>
<evidence type="ECO:0000313" key="3">
    <source>
        <dbReference type="Proteomes" id="UP000796880"/>
    </source>
</evidence>
<proteinExistence type="predicted"/>
<protein>
    <submittedName>
        <fullName evidence="2">Uncharacterized protein</fullName>
    </submittedName>
</protein>
<name>A0A8K0DZU0_9ROSA</name>
<gene>
    <name evidence="2" type="ORF">FNV43_RR20979</name>
</gene>
<dbReference type="PANTHER" id="PTHR34141:SF1">
    <property type="match status" value="1"/>
</dbReference>
<evidence type="ECO:0000256" key="1">
    <source>
        <dbReference type="SAM" id="MobiDB-lite"/>
    </source>
</evidence>
<reference evidence="2" key="1">
    <citation type="submission" date="2020-03" db="EMBL/GenBank/DDBJ databases">
        <title>A high-quality chromosome-level genome assembly of a woody plant with both climbing and erect habits, Rhamnella rubrinervis.</title>
        <authorList>
            <person name="Lu Z."/>
            <person name="Yang Y."/>
            <person name="Zhu X."/>
            <person name="Sun Y."/>
        </authorList>
    </citation>
    <scope>NUCLEOTIDE SEQUENCE</scope>
    <source>
        <strain evidence="2">BYM</strain>
        <tissue evidence="2">Leaf</tissue>
    </source>
</reference>
<evidence type="ECO:0000313" key="2">
    <source>
        <dbReference type="EMBL" id="KAF3438218.1"/>
    </source>
</evidence>
<sequence length="438" mass="47569">MIGRADIKDQKQRRYERLRHKPLILVVTFLTPLASNSRCAAPAKLPTDNVFCRIAWPSAAFVPKRGQCPASIHGISKITLKVVVFHFRRFRPTYTTPLKSFHKVGLESSSTEHWAEITLRGASAGPSQCFVLIKQSDSLVRTSSEVDCSTPEGPEGPLPVCPSPARWRPASPGAARAVHRQPTGSDGTPCPALRANPFPEVTDPFCRLPLPTLFHRPEAVHLGDLMRYEYDRAAGTRSSGFSRPGAPTPRDGGALPAAGPYLPLSRFRSAPTAAPPLAPQVLQRPRLLLIRPGSCPDGRYRSRASAPSIFGLVDSAGELAPEVGHREPASVHPDASSAYQNGPLELDSVARLNGSRYGPTYLKFENRSRALRPDASNHWLYPIELVCGSSYPEGNFGGNQLLDGSISLSPLYPSQTNDLHRQIAGPPPEFPLASPRQA</sequence>